<dbReference type="STRING" id="310781.SAMN05216259_117121"/>
<sequence length="597" mass="64459">MTPPTATHARSEPRDHPRPLRDYALVADGERGALVGPDGDYVWLCAPRWDSPSLFGALIGAGGAYALAPTAPYVWGGHYEEGSLVWRSRWITRDAGGVECREALAFPGDPHRAVILRRVLAQEEPVAMRALLEPAGGFGHERVRDATLDEHGVWHARAGDLRLRWSGAAGAHFHDGRFTLDLRATPGRPADLVLEVSDRPFDGPPPDPDRAWRATEAAWRRAVPAISGTLADREARFAYAVMRGLTGSGGGMVAAATTSLPERAEEGRNYDYRYVWIRDQCYAGQAAAALGGCALLDDAVRFVSARLLADGPALAPAYTVDGLSIPGQRQLELPGYPGGFDIVGNRVNRQFQLDAFGECLLLLAAAARHDRLDAEGWKAARTAADAVARRWHEPDAGIWELDARAWTHSRLICAAGLRALAGATGAGAEAAGWSSLAERIVADTERHALHPSGRWQRSPEDEALDASLLLPALRGAIPGDDPRTVATLDAYRAALTDDHLAYRFRHDDRPLAQAEGAFVMCGFVMALAEGQQGRTTAAHRWFDRNRATCGPAGLHSEEYDAVQRQMRGNLPQAFVHAFLLESAVRLAQDGPAPGAPS</sequence>
<organism evidence="3 4">
    <name type="scientific">Actinacidiphila guanduensis</name>
    <dbReference type="NCBI Taxonomy" id="310781"/>
    <lineage>
        <taxon>Bacteria</taxon>
        <taxon>Bacillati</taxon>
        <taxon>Actinomycetota</taxon>
        <taxon>Actinomycetes</taxon>
        <taxon>Kitasatosporales</taxon>
        <taxon>Streptomycetaceae</taxon>
        <taxon>Actinacidiphila</taxon>
    </lineage>
</organism>
<feature type="domain" description="GH15-like" evidence="1">
    <location>
        <begin position="249"/>
        <end position="582"/>
    </location>
</feature>
<dbReference type="GO" id="GO:0005993">
    <property type="term" value="P:trehalose catabolic process"/>
    <property type="evidence" value="ECO:0007669"/>
    <property type="project" value="TreeGrafter"/>
</dbReference>
<dbReference type="InterPro" id="IPR012341">
    <property type="entry name" value="6hp_glycosidase-like_sf"/>
</dbReference>
<dbReference type="Pfam" id="PF00723">
    <property type="entry name" value="Glyco_hydro_15"/>
    <property type="match status" value="1"/>
</dbReference>
<dbReference type="PANTHER" id="PTHR31616:SF10">
    <property type="entry name" value="TREHALASE"/>
    <property type="match status" value="1"/>
</dbReference>
<dbReference type="Gene3D" id="1.50.10.10">
    <property type="match status" value="1"/>
</dbReference>
<reference evidence="3 4" key="1">
    <citation type="submission" date="2016-10" db="EMBL/GenBank/DDBJ databases">
        <authorList>
            <person name="de Groot N.N."/>
        </authorList>
    </citation>
    <scope>NUCLEOTIDE SEQUENCE [LARGE SCALE GENOMIC DNA]</scope>
    <source>
        <strain evidence="3 4">CGMCC 4.2022</strain>
    </source>
</reference>
<gene>
    <name evidence="3" type="ORF">SAMN05216259_117121</name>
</gene>
<protein>
    <submittedName>
        <fullName evidence="3">Glucoamylase (Glucan-1,4-alpha-glucosidase), GH15 family</fullName>
    </submittedName>
</protein>
<dbReference type="EMBL" id="FNIE01000017">
    <property type="protein sequence ID" value="SDP11894.1"/>
    <property type="molecule type" value="Genomic_DNA"/>
</dbReference>
<feature type="domain" description="Trehalase-like N-terminal" evidence="2">
    <location>
        <begin position="17"/>
        <end position="117"/>
    </location>
</feature>
<dbReference type="Proteomes" id="UP000199341">
    <property type="component" value="Unassembled WGS sequence"/>
</dbReference>
<dbReference type="OrthoDB" id="3902805at2"/>
<evidence type="ECO:0000313" key="4">
    <source>
        <dbReference type="Proteomes" id="UP000199341"/>
    </source>
</evidence>
<keyword evidence="4" id="KW-1185">Reference proteome</keyword>
<dbReference type="SUPFAM" id="SSF48208">
    <property type="entry name" value="Six-hairpin glycosidases"/>
    <property type="match status" value="1"/>
</dbReference>
<dbReference type="RefSeq" id="WP_093787724.1">
    <property type="nucleotide sequence ID" value="NZ_FNIE01000017.1"/>
</dbReference>
<proteinExistence type="predicted"/>
<evidence type="ECO:0000259" key="1">
    <source>
        <dbReference type="Pfam" id="PF00723"/>
    </source>
</evidence>
<evidence type="ECO:0000259" key="2">
    <source>
        <dbReference type="Pfam" id="PF19291"/>
    </source>
</evidence>
<evidence type="ECO:0000313" key="3">
    <source>
        <dbReference type="EMBL" id="SDP11894.1"/>
    </source>
</evidence>
<dbReference type="AlphaFoldDB" id="A0A1H0Q3I2"/>
<dbReference type="InterPro" id="IPR045582">
    <property type="entry name" value="Trehalase-like_N"/>
</dbReference>
<name>A0A1H0Q3I2_9ACTN</name>
<dbReference type="InterPro" id="IPR011613">
    <property type="entry name" value="GH15-like"/>
</dbReference>
<dbReference type="InterPro" id="IPR008928">
    <property type="entry name" value="6-hairpin_glycosidase_sf"/>
</dbReference>
<dbReference type="GO" id="GO:0015927">
    <property type="term" value="F:trehalase activity"/>
    <property type="evidence" value="ECO:0007669"/>
    <property type="project" value="TreeGrafter"/>
</dbReference>
<accession>A0A1H0Q3I2</accession>
<dbReference type="Pfam" id="PF19291">
    <property type="entry name" value="TREH_N"/>
    <property type="match status" value="1"/>
</dbReference>
<dbReference type="PANTHER" id="PTHR31616">
    <property type="entry name" value="TREHALASE"/>
    <property type="match status" value="1"/>
</dbReference>